<feature type="transmembrane region" description="Helical" evidence="1">
    <location>
        <begin position="41"/>
        <end position="61"/>
    </location>
</feature>
<dbReference type="EMBL" id="ASPP01025985">
    <property type="protein sequence ID" value="ETO07594.1"/>
    <property type="molecule type" value="Genomic_DNA"/>
</dbReference>
<keyword evidence="1" id="KW-1133">Transmembrane helix</keyword>
<reference evidence="2 3" key="1">
    <citation type="journal article" date="2013" name="Curr. Biol.">
        <title>The Genome of the Foraminiferan Reticulomyxa filosa.</title>
        <authorList>
            <person name="Glockner G."/>
            <person name="Hulsmann N."/>
            <person name="Schleicher M."/>
            <person name="Noegel A.A."/>
            <person name="Eichinger L."/>
            <person name="Gallinger C."/>
            <person name="Pawlowski J."/>
            <person name="Sierra R."/>
            <person name="Euteneuer U."/>
            <person name="Pillet L."/>
            <person name="Moustafa A."/>
            <person name="Platzer M."/>
            <person name="Groth M."/>
            <person name="Szafranski K."/>
            <person name="Schliwa M."/>
        </authorList>
    </citation>
    <scope>NUCLEOTIDE SEQUENCE [LARGE SCALE GENOMIC DNA]</scope>
</reference>
<keyword evidence="1" id="KW-0472">Membrane</keyword>
<gene>
    <name evidence="2" type="ORF">RFI_29798</name>
</gene>
<name>X6M143_RETFI</name>
<accession>X6M143</accession>
<keyword evidence="1" id="KW-0812">Transmembrane</keyword>
<organism evidence="2 3">
    <name type="scientific">Reticulomyxa filosa</name>
    <dbReference type="NCBI Taxonomy" id="46433"/>
    <lineage>
        <taxon>Eukaryota</taxon>
        <taxon>Sar</taxon>
        <taxon>Rhizaria</taxon>
        <taxon>Retaria</taxon>
        <taxon>Foraminifera</taxon>
        <taxon>Monothalamids</taxon>
        <taxon>Reticulomyxidae</taxon>
        <taxon>Reticulomyxa</taxon>
    </lineage>
</organism>
<keyword evidence="3" id="KW-1185">Reference proteome</keyword>
<evidence type="ECO:0000256" key="1">
    <source>
        <dbReference type="SAM" id="Phobius"/>
    </source>
</evidence>
<sequence>MKKIIKKVKKRKKIIIKISFNFFLSDYENETRDKWSNFQDIIVMIFVCMIIMCNICNLIVVKSQMKKKWMQRNTKSNLLSCWKDESQNYNKCDMQAIYRNNDCVSKITSITNKYSPAIVNTNSISFRVEAMSVHLVKSYGSNIASKVEEYQLILFNLQKAVISLSFFDHLQLIIHNISSKVSTQIRSIRYLIVDIGLYWYYELLDNVLFKLHHSKSCYPINRLSNMAID</sequence>
<comment type="caution">
    <text evidence="2">The sequence shown here is derived from an EMBL/GenBank/DDBJ whole genome shotgun (WGS) entry which is preliminary data.</text>
</comment>
<proteinExistence type="predicted"/>
<dbReference type="Proteomes" id="UP000023152">
    <property type="component" value="Unassembled WGS sequence"/>
</dbReference>
<dbReference type="AlphaFoldDB" id="X6M143"/>
<protein>
    <submittedName>
        <fullName evidence="2">Uncharacterized protein</fullName>
    </submittedName>
</protein>
<evidence type="ECO:0000313" key="2">
    <source>
        <dbReference type="EMBL" id="ETO07594.1"/>
    </source>
</evidence>
<evidence type="ECO:0000313" key="3">
    <source>
        <dbReference type="Proteomes" id="UP000023152"/>
    </source>
</evidence>